<evidence type="ECO:0000256" key="5">
    <source>
        <dbReference type="ARBA" id="ARBA00023136"/>
    </source>
</evidence>
<dbReference type="EMBL" id="JAJEPR010000031">
    <property type="protein sequence ID" value="MCC2190906.1"/>
    <property type="molecule type" value="Genomic_DNA"/>
</dbReference>
<keyword evidence="2" id="KW-1003">Cell membrane</keyword>
<dbReference type="GO" id="GO:0005886">
    <property type="term" value="C:plasma membrane"/>
    <property type="evidence" value="ECO:0007669"/>
    <property type="project" value="UniProtKB-SubCell"/>
</dbReference>
<feature type="transmembrane region" description="Helical" evidence="6">
    <location>
        <begin position="98"/>
        <end position="122"/>
    </location>
</feature>
<evidence type="ECO:0000313" key="7">
    <source>
        <dbReference type="EMBL" id="MCC2190906.1"/>
    </source>
</evidence>
<dbReference type="Pfam" id="PF02588">
    <property type="entry name" value="YitT_membrane"/>
    <property type="match status" value="1"/>
</dbReference>
<dbReference type="PANTHER" id="PTHR33545">
    <property type="entry name" value="UPF0750 MEMBRANE PROTEIN YITT-RELATED"/>
    <property type="match status" value="1"/>
</dbReference>
<reference evidence="7 8" key="1">
    <citation type="submission" date="2021-10" db="EMBL/GenBank/DDBJ databases">
        <title>Anaerobic single-cell dispensing facilitates the cultivation of human gut bacteria.</title>
        <authorList>
            <person name="Afrizal A."/>
        </authorList>
    </citation>
    <scope>NUCLEOTIDE SEQUENCE [LARGE SCALE GENOMIC DNA]</scope>
    <source>
        <strain evidence="7 8">CLA-AA-H277</strain>
    </source>
</reference>
<feature type="transmembrane region" description="Helical" evidence="6">
    <location>
        <begin position="41"/>
        <end position="60"/>
    </location>
</feature>
<evidence type="ECO:0000256" key="6">
    <source>
        <dbReference type="SAM" id="Phobius"/>
    </source>
</evidence>
<dbReference type="PANTHER" id="PTHR33545:SF5">
    <property type="entry name" value="UPF0750 MEMBRANE PROTEIN YITT"/>
    <property type="match status" value="1"/>
</dbReference>
<sequence>MLTVAGIVNAFGITIFLTPVKLYDSGISGTSMLLEQITPSYLSLSFFLLLLNIPLFLFGLKKLGRLFTAYAIYTVAVYSLFAWLITDVFPIDVSIASPLAGTDLLLCALFGGVISGIGSGLAIRFGGAMDGIEVMAVIFSKRLGITVGTFVMIYNMMPGSKGQKAVHACMIRLLNLGPAKHEVQNIQWMFVLHRPKRSVDSSDLRSKSADFEC</sequence>
<dbReference type="RefSeq" id="WP_227615937.1">
    <property type="nucleotide sequence ID" value="NZ_JAJEPR010000031.1"/>
</dbReference>
<evidence type="ECO:0000256" key="3">
    <source>
        <dbReference type="ARBA" id="ARBA00022692"/>
    </source>
</evidence>
<accession>A0AAE3DUQ3</accession>
<feature type="non-terminal residue" evidence="7">
    <location>
        <position position="213"/>
    </location>
</feature>
<dbReference type="InterPro" id="IPR003740">
    <property type="entry name" value="YitT"/>
</dbReference>
<dbReference type="Proteomes" id="UP001197875">
    <property type="component" value="Unassembled WGS sequence"/>
</dbReference>
<evidence type="ECO:0000313" key="8">
    <source>
        <dbReference type="Proteomes" id="UP001197875"/>
    </source>
</evidence>
<keyword evidence="8" id="KW-1185">Reference proteome</keyword>
<proteinExistence type="predicted"/>
<keyword evidence="5 6" id="KW-0472">Membrane</keyword>
<gene>
    <name evidence="7" type="ORF">LKD71_14040</name>
</gene>
<evidence type="ECO:0000256" key="4">
    <source>
        <dbReference type="ARBA" id="ARBA00022989"/>
    </source>
</evidence>
<dbReference type="InterPro" id="IPR051461">
    <property type="entry name" value="UPF0750_membrane"/>
</dbReference>
<keyword evidence="3 6" id="KW-0812">Transmembrane</keyword>
<protein>
    <submittedName>
        <fullName evidence="7">YitT family protein</fullName>
    </submittedName>
</protein>
<name>A0AAE3DUQ3_9FIRM</name>
<feature type="transmembrane region" description="Helical" evidence="6">
    <location>
        <begin position="134"/>
        <end position="154"/>
    </location>
</feature>
<keyword evidence="4 6" id="KW-1133">Transmembrane helix</keyword>
<comment type="subcellular location">
    <subcellularLocation>
        <location evidence="1">Cell membrane</location>
        <topology evidence="1">Multi-pass membrane protein</topology>
    </subcellularLocation>
</comment>
<evidence type="ECO:0000256" key="1">
    <source>
        <dbReference type="ARBA" id="ARBA00004651"/>
    </source>
</evidence>
<organism evidence="7 8">
    <name type="scientific">Fusicatenibacter faecihominis</name>
    <dbReference type="NCBI Taxonomy" id="2881276"/>
    <lineage>
        <taxon>Bacteria</taxon>
        <taxon>Bacillati</taxon>
        <taxon>Bacillota</taxon>
        <taxon>Clostridia</taxon>
        <taxon>Lachnospirales</taxon>
        <taxon>Lachnospiraceae</taxon>
        <taxon>Fusicatenibacter</taxon>
    </lineage>
</organism>
<evidence type="ECO:0000256" key="2">
    <source>
        <dbReference type="ARBA" id="ARBA00022475"/>
    </source>
</evidence>
<comment type="caution">
    <text evidence="7">The sequence shown here is derived from an EMBL/GenBank/DDBJ whole genome shotgun (WGS) entry which is preliminary data.</text>
</comment>
<dbReference type="AlphaFoldDB" id="A0AAE3DUQ3"/>
<feature type="transmembrane region" description="Helical" evidence="6">
    <location>
        <begin position="67"/>
        <end position="86"/>
    </location>
</feature>